<sequence>MISRRYFLKGLTLTVAGLLVPEVVGKVFYSIPKIVVPQNLDHLYIHFLEPFKSLSWHPRKGWEDRSEGIMKHWDGEKWRKV</sequence>
<accession>A0A0F9PKB2</accession>
<proteinExistence type="predicted"/>
<reference evidence="1" key="1">
    <citation type="journal article" date="2015" name="Nature">
        <title>Complex archaea that bridge the gap between prokaryotes and eukaryotes.</title>
        <authorList>
            <person name="Spang A."/>
            <person name="Saw J.H."/>
            <person name="Jorgensen S.L."/>
            <person name="Zaremba-Niedzwiedzka K."/>
            <person name="Martijn J."/>
            <person name="Lind A.E."/>
            <person name="van Eijk R."/>
            <person name="Schleper C."/>
            <person name="Guy L."/>
            <person name="Ettema T.J."/>
        </authorList>
    </citation>
    <scope>NUCLEOTIDE SEQUENCE</scope>
</reference>
<protein>
    <submittedName>
        <fullName evidence="1">Uncharacterized protein</fullName>
    </submittedName>
</protein>
<dbReference type="EMBL" id="LAZR01002846">
    <property type="protein sequence ID" value="KKN24912.1"/>
    <property type="molecule type" value="Genomic_DNA"/>
</dbReference>
<comment type="caution">
    <text evidence="1">The sequence shown here is derived from an EMBL/GenBank/DDBJ whole genome shotgun (WGS) entry which is preliminary data.</text>
</comment>
<organism evidence="1">
    <name type="scientific">marine sediment metagenome</name>
    <dbReference type="NCBI Taxonomy" id="412755"/>
    <lineage>
        <taxon>unclassified sequences</taxon>
        <taxon>metagenomes</taxon>
        <taxon>ecological metagenomes</taxon>
    </lineage>
</organism>
<evidence type="ECO:0000313" key="1">
    <source>
        <dbReference type="EMBL" id="KKN24912.1"/>
    </source>
</evidence>
<dbReference type="AlphaFoldDB" id="A0A0F9PKB2"/>
<name>A0A0F9PKB2_9ZZZZ</name>
<gene>
    <name evidence="1" type="ORF">LCGC14_0890020</name>
</gene>